<reference evidence="11 12" key="1">
    <citation type="submission" date="2017-02" db="EMBL/GenBank/DDBJ databases">
        <authorList>
            <person name="Peterson S.W."/>
        </authorList>
    </citation>
    <scope>NUCLEOTIDE SEQUENCE [LARGE SCALE GENOMIC DNA]</scope>
    <source>
        <strain evidence="12">type strain: NCCB 100098</strain>
    </source>
</reference>
<feature type="binding site" evidence="7">
    <location>
        <position position="456"/>
    </location>
    <ligand>
        <name>substrate</name>
    </ligand>
</feature>
<keyword evidence="7" id="KW-0479">Metal-binding</keyword>
<dbReference type="EMBL" id="FUZI01000001">
    <property type="protein sequence ID" value="SKC31299.1"/>
    <property type="molecule type" value="Genomic_DNA"/>
</dbReference>
<keyword evidence="3 9" id="KW-0812">Transmembrane</keyword>
<evidence type="ECO:0000256" key="4">
    <source>
        <dbReference type="ARBA" id="ARBA00022989"/>
    </source>
</evidence>
<dbReference type="InterPro" id="IPR000917">
    <property type="entry name" value="Sulfatase_N"/>
</dbReference>
<dbReference type="OrthoDB" id="9760224at2"/>
<accession>A0A1T5HWU6</accession>
<feature type="binding site" evidence="8">
    <location>
        <position position="510"/>
    </location>
    <ligand>
        <name>Mn(2+)</name>
        <dbReference type="ChEBI" id="CHEBI:29035"/>
    </ligand>
</feature>
<feature type="transmembrane region" description="Helical" evidence="9">
    <location>
        <begin position="62"/>
        <end position="84"/>
    </location>
</feature>
<dbReference type="InterPro" id="IPR017850">
    <property type="entry name" value="Alkaline_phosphatase_core_sf"/>
</dbReference>
<evidence type="ECO:0000256" key="7">
    <source>
        <dbReference type="PIRSR" id="PIRSR005091-2"/>
    </source>
</evidence>
<feature type="domain" description="Sulfatase N-terminal" evidence="10">
    <location>
        <begin position="291"/>
        <end position="561"/>
    </location>
</feature>
<dbReference type="CDD" id="cd16015">
    <property type="entry name" value="LTA_synthase"/>
    <property type="match status" value="1"/>
</dbReference>
<evidence type="ECO:0000259" key="10">
    <source>
        <dbReference type="Pfam" id="PF00884"/>
    </source>
</evidence>
<dbReference type="InterPro" id="IPR050448">
    <property type="entry name" value="OpgB/LTA_synthase_biosynth"/>
</dbReference>
<dbReference type="AlphaFoldDB" id="A0A1T5HWU6"/>
<keyword evidence="2" id="KW-1003">Cell membrane</keyword>
<sequence>MDFFSLLDLIKQITGVMFPIVMFFISGIIILTISRTFLCIWQNERVSNAQGWRVIFISGLRMDIVSMCYLVILPCLITPLIIGVPYLNHIWLIILSLWITLGLWLLVYMEAATPFFIKEYDVRPNRLFVEYLIYPKEVMSMMWSGYKLELALGLIISLTTLYFGWIFSNYLIQDLQTPNWYWRPIIALSSVALCVIGARSTFGHRSINPSMIAFSHDNLMNDFPLNSTYSVLYAMKLMRKIIDSSTIYPPMEKEDIIQTIKENSQLPADAFNYQPLPTLAYHKASNTGKRKNIVILLQESLGARFVGGLGGLPLTPNLDLLMQESWNLTRLYATGTRSIRGIEAVTTGFFPTPANAVVKLPKSQNNFYSMAQTLKDENYHTQFIYAGESHFDNMKGFMLGNGFVDIQDLPTFHNPEFIGSWGACDEDLYNKAHQQFSMLSQQDKPFFSLVFTTTNHSPYDYPQDKIEPYNQPATTRENTVKYSDYALGKFLEQAKKSDYWDDTIFVLVADHDSRAYGDQIVPIDCFHIPAVIFGGGISACEDNQLASQLDLPPTLLSMAGINAYHPMMGNDLTKEVEQHKQRAIMQYHNNFAWLNKDNHAVVFQPNKDLMTFHYEPTTHALIPHELPDSEIKTANAFALWGSLSYKQDFYQWDKIKAAQAKNTQN</sequence>
<feature type="binding site" evidence="8">
    <location>
        <position position="511"/>
    </location>
    <ligand>
        <name>Mn(2+)</name>
        <dbReference type="ChEBI" id="CHEBI:29035"/>
    </ligand>
</feature>
<dbReference type="PIRSF" id="PIRSF005091">
    <property type="entry name" value="Mmb_sulf_HI1246"/>
    <property type="match status" value="1"/>
</dbReference>
<name>A0A1T5HWU6_9GAMM</name>
<dbReference type="InterPro" id="IPR012160">
    <property type="entry name" value="LtaS-like"/>
</dbReference>
<evidence type="ECO:0000313" key="11">
    <source>
        <dbReference type="EMBL" id="SKC31299.1"/>
    </source>
</evidence>
<dbReference type="SUPFAM" id="SSF53649">
    <property type="entry name" value="Alkaline phosphatase-like"/>
    <property type="match status" value="1"/>
</dbReference>
<keyword evidence="7" id="KW-0464">Manganese</keyword>
<evidence type="ECO:0000256" key="3">
    <source>
        <dbReference type="ARBA" id="ARBA00022692"/>
    </source>
</evidence>
<evidence type="ECO:0000256" key="1">
    <source>
        <dbReference type="ARBA" id="ARBA00004651"/>
    </source>
</evidence>
<evidence type="ECO:0000256" key="9">
    <source>
        <dbReference type="SAM" id="Phobius"/>
    </source>
</evidence>
<dbReference type="PANTHER" id="PTHR47371">
    <property type="entry name" value="LIPOTEICHOIC ACID SYNTHASE"/>
    <property type="match status" value="1"/>
</dbReference>
<evidence type="ECO:0000313" key="12">
    <source>
        <dbReference type="Proteomes" id="UP000189966"/>
    </source>
</evidence>
<proteinExistence type="predicted"/>
<gene>
    <name evidence="11" type="primary">ltaS2</name>
    <name evidence="11" type="ORF">CZ809_00777</name>
</gene>
<keyword evidence="5 9" id="KW-0472">Membrane</keyword>
<dbReference type="RefSeq" id="WP_144396147.1">
    <property type="nucleotide sequence ID" value="NZ_FUZI01000001.1"/>
</dbReference>
<dbReference type="Proteomes" id="UP000189966">
    <property type="component" value="Unassembled WGS sequence"/>
</dbReference>
<feature type="binding site" evidence="8">
    <location>
        <position position="299"/>
    </location>
    <ligand>
        <name>Mn(2+)</name>
        <dbReference type="ChEBI" id="CHEBI:29035"/>
    </ligand>
</feature>
<feature type="transmembrane region" description="Helical" evidence="9">
    <location>
        <begin position="148"/>
        <end position="168"/>
    </location>
</feature>
<evidence type="ECO:0000256" key="5">
    <source>
        <dbReference type="ARBA" id="ARBA00023136"/>
    </source>
</evidence>
<feature type="active site" evidence="6">
    <location>
        <position position="338"/>
    </location>
</feature>
<dbReference type="Gene3D" id="3.30.1120.80">
    <property type="match status" value="1"/>
</dbReference>
<feature type="transmembrane region" description="Helical" evidence="9">
    <location>
        <begin position="20"/>
        <end position="41"/>
    </location>
</feature>
<evidence type="ECO:0000256" key="2">
    <source>
        <dbReference type="ARBA" id="ARBA00022475"/>
    </source>
</evidence>
<protein>
    <submittedName>
        <fullName evidence="11">Lipoteichoic acid synthase 2</fullName>
    </submittedName>
</protein>
<dbReference type="PANTHER" id="PTHR47371:SF3">
    <property type="entry name" value="PHOSPHOGLYCEROL TRANSFERASE I"/>
    <property type="match status" value="1"/>
</dbReference>
<evidence type="ECO:0000256" key="8">
    <source>
        <dbReference type="PIRSR" id="PIRSR005091-3"/>
    </source>
</evidence>
<dbReference type="GO" id="GO:0005886">
    <property type="term" value="C:plasma membrane"/>
    <property type="evidence" value="ECO:0007669"/>
    <property type="project" value="UniProtKB-SubCell"/>
</dbReference>
<dbReference type="Gene3D" id="3.40.720.10">
    <property type="entry name" value="Alkaline Phosphatase, subunit A"/>
    <property type="match status" value="1"/>
</dbReference>
<comment type="subcellular location">
    <subcellularLocation>
        <location evidence="1">Cell membrane</location>
        <topology evidence="1">Multi-pass membrane protein</topology>
    </subcellularLocation>
</comment>
<organism evidence="11 12">
    <name type="scientific">Photobacterium piscicola</name>
    <dbReference type="NCBI Taxonomy" id="1378299"/>
    <lineage>
        <taxon>Bacteria</taxon>
        <taxon>Pseudomonadati</taxon>
        <taxon>Pseudomonadota</taxon>
        <taxon>Gammaproteobacteria</taxon>
        <taxon>Vibrionales</taxon>
        <taxon>Vibrionaceae</taxon>
        <taxon>Photobacterium</taxon>
    </lineage>
</organism>
<feature type="transmembrane region" description="Helical" evidence="9">
    <location>
        <begin position="180"/>
        <end position="202"/>
    </location>
</feature>
<keyword evidence="4 9" id="KW-1133">Transmembrane helix</keyword>
<dbReference type="GO" id="GO:0046872">
    <property type="term" value="F:metal ion binding"/>
    <property type="evidence" value="ECO:0007669"/>
    <property type="project" value="UniProtKB-KW"/>
</dbReference>
<dbReference type="Pfam" id="PF00884">
    <property type="entry name" value="Sulfatase"/>
    <property type="match status" value="1"/>
</dbReference>
<evidence type="ECO:0000256" key="6">
    <source>
        <dbReference type="PIRSR" id="PIRSR005091-1"/>
    </source>
</evidence>
<feature type="transmembrane region" description="Helical" evidence="9">
    <location>
        <begin position="90"/>
        <end position="109"/>
    </location>
</feature>